<dbReference type="PANTHER" id="PTHR23055:SF178">
    <property type="entry name" value="NEUROCALCIN HOMOLOG"/>
    <property type="match status" value="1"/>
</dbReference>
<dbReference type="InterPro" id="IPR018247">
    <property type="entry name" value="EF_Hand_1_Ca_BS"/>
</dbReference>
<feature type="compositionally biased region" description="Basic and acidic residues" evidence="7">
    <location>
        <begin position="663"/>
        <end position="675"/>
    </location>
</feature>
<dbReference type="InterPro" id="IPR011992">
    <property type="entry name" value="EF-hand-dom_pair"/>
</dbReference>
<dbReference type="SMART" id="SM00054">
    <property type="entry name" value="EFh"/>
    <property type="match status" value="3"/>
</dbReference>
<evidence type="ECO:0000256" key="1">
    <source>
        <dbReference type="ARBA" id="ARBA00006049"/>
    </source>
</evidence>
<keyword evidence="10" id="KW-1185">Reference proteome</keyword>
<evidence type="ECO:0000313" key="10">
    <source>
        <dbReference type="Proteomes" id="UP001363151"/>
    </source>
</evidence>
<feature type="region of interest" description="Disordered" evidence="7">
    <location>
        <begin position="344"/>
        <end position="365"/>
    </location>
</feature>
<feature type="domain" description="EF-hand" evidence="8">
    <location>
        <begin position="888"/>
        <end position="923"/>
    </location>
</feature>
<evidence type="ECO:0000256" key="4">
    <source>
        <dbReference type="ARBA" id="ARBA00022737"/>
    </source>
</evidence>
<evidence type="ECO:0000259" key="8">
    <source>
        <dbReference type="PROSITE" id="PS50222"/>
    </source>
</evidence>
<evidence type="ECO:0000256" key="3">
    <source>
        <dbReference type="ARBA" id="ARBA00022723"/>
    </source>
</evidence>
<keyword evidence="6" id="KW-0449">Lipoprotein</keyword>
<dbReference type="PROSITE" id="PS50222">
    <property type="entry name" value="EF_HAND_2"/>
    <property type="match status" value="2"/>
</dbReference>
<evidence type="ECO:0000256" key="7">
    <source>
        <dbReference type="SAM" id="MobiDB-lite"/>
    </source>
</evidence>
<gene>
    <name evidence="9" type="ORF">SO694_00051150</name>
</gene>
<keyword evidence="2" id="KW-0519">Myristate</keyword>
<keyword evidence="4" id="KW-0677">Repeat</keyword>
<dbReference type="InterPro" id="IPR028846">
    <property type="entry name" value="Recoverin"/>
</dbReference>
<protein>
    <recommendedName>
        <fullName evidence="8">EF-hand domain-containing protein</fullName>
    </recommendedName>
</protein>
<keyword evidence="3" id="KW-0479">Metal-binding</keyword>
<proteinExistence type="inferred from homology"/>
<dbReference type="PROSITE" id="PS00018">
    <property type="entry name" value="EF_HAND_1"/>
    <property type="match status" value="2"/>
</dbReference>
<feature type="domain" description="EF-hand" evidence="8">
    <location>
        <begin position="461"/>
        <end position="496"/>
    </location>
</feature>
<dbReference type="Proteomes" id="UP001363151">
    <property type="component" value="Unassembled WGS sequence"/>
</dbReference>
<evidence type="ECO:0000256" key="5">
    <source>
        <dbReference type="ARBA" id="ARBA00022837"/>
    </source>
</evidence>
<dbReference type="SUPFAM" id="SSF47473">
    <property type="entry name" value="EF-hand"/>
    <property type="match status" value="2"/>
</dbReference>
<dbReference type="PANTHER" id="PTHR23055">
    <property type="entry name" value="CALCIUM BINDING PROTEINS"/>
    <property type="match status" value="1"/>
</dbReference>
<dbReference type="EMBL" id="JBBJCI010000204">
    <property type="protein sequence ID" value="KAK7241203.1"/>
    <property type="molecule type" value="Genomic_DNA"/>
</dbReference>
<evidence type="ECO:0000256" key="6">
    <source>
        <dbReference type="ARBA" id="ARBA00023288"/>
    </source>
</evidence>
<keyword evidence="5" id="KW-0106">Calcium</keyword>
<dbReference type="Gene3D" id="1.10.238.10">
    <property type="entry name" value="EF-hand"/>
    <property type="match status" value="1"/>
</dbReference>
<name>A0ABR1FY56_AURAN</name>
<accession>A0ABR1FY56</accession>
<dbReference type="InterPro" id="IPR002048">
    <property type="entry name" value="EF_hand_dom"/>
</dbReference>
<comment type="caution">
    <text evidence="9">The sequence shown here is derived from an EMBL/GenBank/DDBJ whole genome shotgun (WGS) entry which is preliminary data.</text>
</comment>
<reference evidence="9 10" key="1">
    <citation type="submission" date="2024-03" db="EMBL/GenBank/DDBJ databases">
        <title>Aureococcus anophagefferens CCMP1851 and Kratosvirus quantuckense: Draft genome of a second virus-susceptible host strain in the model system.</title>
        <authorList>
            <person name="Chase E."/>
            <person name="Truchon A.R."/>
            <person name="Schepens W."/>
            <person name="Wilhelm S.W."/>
        </authorList>
    </citation>
    <scope>NUCLEOTIDE SEQUENCE [LARGE SCALE GENOMIC DNA]</scope>
    <source>
        <strain evidence="9 10">CCMP1851</strain>
    </source>
</reference>
<dbReference type="CDD" id="cd00051">
    <property type="entry name" value="EFh"/>
    <property type="match status" value="1"/>
</dbReference>
<evidence type="ECO:0000256" key="2">
    <source>
        <dbReference type="ARBA" id="ARBA00022707"/>
    </source>
</evidence>
<organism evidence="9 10">
    <name type="scientific">Aureococcus anophagefferens</name>
    <name type="common">Harmful bloom alga</name>
    <dbReference type="NCBI Taxonomy" id="44056"/>
    <lineage>
        <taxon>Eukaryota</taxon>
        <taxon>Sar</taxon>
        <taxon>Stramenopiles</taxon>
        <taxon>Ochrophyta</taxon>
        <taxon>Pelagophyceae</taxon>
        <taxon>Pelagomonadales</taxon>
        <taxon>Pelagomonadaceae</taxon>
        <taxon>Aureococcus</taxon>
    </lineage>
</organism>
<feature type="region of interest" description="Disordered" evidence="7">
    <location>
        <begin position="652"/>
        <end position="691"/>
    </location>
</feature>
<evidence type="ECO:0000313" key="9">
    <source>
        <dbReference type="EMBL" id="KAK7241203.1"/>
    </source>
</evidence>
<sequence>MGAASGIMVAKEDAVFPDSGAYGGWPTSSVELCLEKYLSLREHKDVDMDGTIRVIFTKDRFVDDANAPPFGLVVEPFLSGVARIAAEGKMDRQSVRRASSALQDGEMLMVRHVEAGSPASDAKVEADWLLSTVCGKIPKSALMVRDAIAAAVAAGDDCELHFTAGPFNHGGAPPIRIGRPLWIHVFNDPTEHGADGAVLQLPLSCMKALQAAFPDGAASGAAARPALIMLALLCRDSLTSRLQMIFQALDAKNKMSVPTAEVSDVVALFTATLRHMRYLRQPLTDDALGALTESLASHAKNGRLDSEGFVEWGKRESKGGLLAALAHSATGTLGKYRKPVTLDAAHSKEAHARARRKYGSGRAQQANKKLGVAIATADATHNNSAKYDLEKVRKKHDGRVRAVASSTTMARLVSEVDFGYEDLHNLRLEFADASDRSGKDGPYLTCDRLKDMLLARFPSLENGRVLTDMLRVFDVNSNNKIYFPEFARALSKLVGSFEEQMSFIFALCDKDADGQLELWELSDLISDASDDMNELGDHIKARIPTFDDGGGFVEMVEFEALLKSDAHLYLNFYWTWVPFIGGNLLAGLELFEQVAIAVGVLPNFELALRMCPAFSAAAGLATAGDWKIGALELAQVLFGALGVPVPDGESFRALQPSEGDGVPAKDDGATPRAAEKVGAADGAETPSMAPTKSKDMHFFATPVLTGAQTAPLMFKLSKAVTLIFDELLGAYKRRAAHAAKANPKPGEVDQFGAPLLPIESEGMDEIPAARVWATVAHYLAARGAAGLTKSTRNLDVLSPSGMDFDEQVATSPSGATAVHPGRLTSVPQEIQAAIISRVVAFEAIEDDYHPDPIVSPSSRSLKNPPQLPKIPMAKIFTFTNEVCAIHDAWELTLAEAFEAMDANQDGSVSFDELLKYSRMNRELFQLMIGTGNRKTKGLIEYDAARVAEYDQVAHPEHPLPVLK</sequence>
<comment type="similarity">
    <text evidence="1">Belongs to the recoverin family.</text>
</comment>